<dbReference type="EMBL" id="JAJA02000001">
    <property type="protein sequence ID" value="KWS03465.1"/>
    <property type="molecule type" value="Genomic_DNA"/>
</dbReference>
<evidence type="ECO:0000313" key="3">
    <source>
        <dbReference type="Proteomes" id="UP000023435"/>
    </source>
</evidence>
<feature type="signal peptide" evidence="1">
    <location>
        <begin position="1"/>
        <end position="16"/>
    </location>
</feature>
<dbReference type="Proteomes" id="UP000023435">
    <property type="component" value="Unassembled WGS sequence"/>
</dbReference>
<feature type="chain" id="PRO_5007131606" description="Polyketide cyclase/dehydrase" evidence="1">
    <location>
        <begin position="17"/>
        <end position="184"/>
    </location>
</feature>
<evidence type="ECO:0000256" key="1">
    <source>
        <dbReference type="SAM" id="SignalP"/>
    </source>
</evidence>
<accession>A0A108U6J5</accession>
<dbReference type="Gene3D" id="3.30.530.20">
    <property type="match status" value="1"/>
</dbReference>
<proteinExistence type="predicted"/>
<keyword evidence="3" id="KW-1185">Reference proteome</keyword>
<keyword evidence="1" id="KW-0732">Signal</keyword>
<evidence type="ECO:0008006" key="4">
    <source>
        <dbReference type="Google" id="ProtNLM"/>
    </source>
</evidence>
<evidence type="ECO:0000313" key="2">
    <source>
        <dbReference type="EMBL" id="KWS03465.1"/>
    </source>
</evidence>
<sequence length="184" mass="19408">MALAAGLFAVCTAAPAAVKDVAANGFTIENEQTVPVDPAAVWKALVGEVDRWWPKDHTWWGAGSTLSIDPRAGGCFCEIGRDGKQQALHMTVAFVDPGKTLRLLGGLGPLQGMGLSGAMEFRLAPAPQGGTRITLYYRAGGYTPDDLSKFVPVIDKVQGLQLAGLADYLRKPTDTAKPKADATP</sequence>
<comment type="caution">
    <text evidence="2">The sequence shown here is derived from an EMBL/GenBank/DDBJ whole genome shotgun (WGS) entry which is preliminary data.</text>
</comment>
<reference evidence="2 3" key="1">
    <citation type="journal article" date="2014" name="Genome Announc.">
        <title>Draft Genome Sequence of Lysobacter capsici AZ78, a Bacterium Antagonistic to Plant-Pathogenic Oomycetes.</title>
        <authorList>
            <person name="Puopolo G."/>
            <person name="Sonego P."/>
            <person name="Engelen K."/>
            <person name="Pertot I."/>
        </authorList>
    </citation>
    <scope>NUCLEOTIDE SEQUENCE [LARGE SCALE GENOMIC DNA]</scope>
    <source>
        <strain evidence="2 3">AZ78</strain>
    </source>
</reference>
<dbReference type="AlphaFoldDB" id="A0A108U6J5"/>
<name>A0A108U6J5_9GAMM</name>
<protein>
    <recommendedName>
        <fullName evidence="4">Polyketide cyclase/dehydrase</fullName>
    </recommendedName>
</protein>
<organism evidence="2 3">
    <name type="scientific">Lysobacter capsici AZ78</name>
    <dbReference type="NCBI Taxonomy" id="1444315"/>
    <lineage>
        <taxon>Bacteria</taxon>
        <taxon>Pseudomonadati</taxon>
        <taxon>Pseudomonadota</taxon>
        <taxon>Gammaproteobacteria</taxon>
        <taxon>Lysobacterales</taxon>
        <taxon>Lysobacteraceae</taxon>
        <taxon>Lysobacter</taxon>
    </lineage>
</organism>
<gene>
    <name evidence="2" type="ORF">AZ78_1012</name>
</gene>
<dbReference type="InterPro" id="IPR023393">
    <property type="entry name" value="START-like_dom_sf"/>
</dbReference>
<dbReference type="SUPFAM" id="SSF55961">
    <property type="entry name" value="Bet v1-like"/>
    <property type="match status" value="1"/>
</dbReference>